<dbReference type="InterPro" id="IPR025202">
    <property type="entry name" value="PLD-like_dom"/>
</dbReference>
<evidence type="ECO:0000313" key="2">
    <source>
        <dbReference type="EMBL" id="KAB7790045.1"/>
    </source>
</evidence>
<comment type="caution">
    <text evidence="2">The sequence shown here is derived from an EMBL/GenBank/DDBJ whole genome shotgun (WGS) entry which is preliminary data.</text>
</comment>
<name>A0A6I1GES6_9BIFI</name>
<dbReference type="InterPro" id="IPR001736">
    <property type="entry name" value="PLipase_D/transphosphatidylase"/>
</dbReference>
<feature type="domain" description="PLD phosphodiesterase" evidence="1">
    <location>
        <begin position="189"/>
        <end position="216"/>
    </location>
</feature>
<dbReference type="GO" id="GO:0003824">
    <property type="term" value="F:catalytic activity"/>
    <property type="evidence" value="ECO:0007669"/>
    <property type="project" value="InterPro"/>
</dbReference>
<sequence length="251" mass="27614">MDEQQQDALIALGAYLTGTEAEEMANRLEAGETLSQVLGVTQASRRAPIRKLFKAAGYGAGDEQRQLTVASLRGIQGAHSNVAGISPVWTAPHLLASVGDLNSSRSRLVKDARVSIVCSTYNFQASSDLWKALTDMDAEHPEVTMRIYVDSSANDGKTTAGSKSLSPEEIARGLPRASVFRTKEYQQGRCYRNHAKFLAIDHELLLVTSANFSYSAENLNIELGLKAENRNLTEMVENEMRHLETHVYEQV</sequence>
<keyword evidence="3" id="KW-1185">Reference proteome</keyword>
<dbReference type="Gene3D" id="3.30.870.10">
    <property type="entry name" value="Endonuclease Chain A"/>
    <property type="match status" value="1"/>
</dbReference>
<dbReference type="RefSeq" id="WP_152234790.1">
    <property type="nucleotide sequence ID" value="NZ_JBHSKZ010000026.1"/>
</dbReference>
<dbReference type="EMBL" id="WBVT01000023">
    <property type="protein sequence ID" value="KAB7790045.1"/>
    <property type="molecule type" value="Genomic_DNA"/>
</dbReference>
<evidence type="ECO:0000259" key="1">
    <source>
        <dbReference type="PROSITE" id="PS50035"/>
    </source>
</evidence>
<proteinExistence type="predicted"/>
<dbReference type="AlphaFoldDB" id="A0A6I1GES6"/>
<dbReference type="PROSITE" id="PS50035">
    <property type="entry name" value="PLD"/>
    <property type="match status" value="1"/>
</dbReference>
<evidence type="ECO:0000313" key="3">
    <source>
        <dbReference type="Proteomes" id="UP000441772"/>
    </source>
</evidence>
<reference evidence="2 3" key="1">
    <citation type="submission" date="2019-09" db="EMBL/GenBank/DDBJ databases">
        <title>Characterization of the phylogenetic diversity of two novel species belonging to the genus Bifidobacterium: Bifidobacterium cebidarum sp. nov. and Bifidobacterium leontopitheci sp. nov.</title>
        <authorList>
            <person name="Lugli G.A."/>
            <person name="Duranti S."/>
            <person name="Milani C."/>
            <person name="Turroni F."/>
            <person name="Ventura M."/>
        </authorList>
    </citation>
    <scope>NUCLEOTIDE SEQUENCE [LARGE SCALE GENOMIC DNA]</scope>
    <source>
        <strain evidence="2 3">LMG 31471</strain>
    </source>
</reference>
<organism evidence="2 3">
    <name type="scientific">Bifidobacterium leontopitheci</name>
    <dbReference type="NCBI Taxonomy" id="2650774"/>
    <lineage>
        <taxon>Bacteria</taxon>
        <taxon>Bacillati</taxon>
        <taxon>Actinomycetota</taxon>
        <taxon>Actinomycetes</taxon>
        <taxon>Bifidobacteriales</taxon>
        <taxon>Bifidobacteriaceae</taxon>
        <taxon>Bifidobacterium</taxon>
    </lineage>
</organism>
<gene>
    <name evidence="2" type="ORF">F7D09_1465</name>
</gene>
<dbReference type="Pfam" id="PF13091">
    <property type="entry name" value="PLDc_2"/>
    <property type="match status" value="1"/>
</dbReference>
<dbReference type="InterPro" id="IPR047955">
    <property type="entry name" value="DrmC-like"/>
</dbReference>
<protein>
    <submittedName>
        <fullName evidence="2">Phospholipase</fullName>
    </submittedName>
</protein>
<dbReference type="GO" id="GO:0006793">
    <property type="term" value="P:phosphorus metabolic process"/>
    <property type="evidence" value="ECO:0007669"/>
    <property type="project" value="UniProtKB-ARBA"/>
</dbReference>
<accession>A0A6I1GES6</accession>
<dbReference type="SUPFAM" id="SSF56024">
    <property type="entry name" value="Phospholipase D/nuclease"/>
    <property type="match status" value="1"/>
</dbReference>
<dbReference type="Proteomes" id="UP000441772">
    <property type="component" value="Unassembled WGS sequence"/>
</dbReference>
<dbReference type="NCBIfam" id="NF038319">
    <property type="entry name" value="DISARM_DrmC_I"/>
    <property type="match status" value="1"/>
</dbReference>